<sequence length="60" mass="6366">PLTSHCGKRESCASSTTTTTLLGPPPYAYNQQRDSNGALQMSATPRAISPLMKGLEENSV</sequence>
<proteinExistence type="predicted"/>
<dbReference type="Proteomes" id="UP001151699">
    <property type="component" value="Chromosome B"/>
</dbReference>
<evidence type="ECO:0000256" key="1">
    <source>
        <dbReference type="SAM" id="MobiDB-lite"/>
    </source>
</evidence>
<feature type="region of interest" description="Disordered" evidence="1">
    <location>
        <begin position="1"/>
        <end position="39"/>
    </location>
</feature>
<feature type="compositionally biased region" description="Polar residues" evidence="1">
    <location>
        <begin position="29"/>
        <end position="39"/>
    </location>
</feature>
<feature type="non-terminal residue" evidence="2">
    <location>
        <position position="1"/>
    </location>
</feature>
<dbReference type="AlphaFoldDB" id="A0A9Q0MZY3"/>
<organism evidence="2 3">
    <name type="scientific">Pseudolycoriella hygida</name>
    <dbReference type="NCBI Taxonomy" id="35572"/>
    <lineage>
        <taxon>Eukaryota</taxon>
        <taxon>Metazoa</taxon>
        <taxon>Ecdysozoa</taxon>
        <taxon>Arthropoda</taxon>
        <taxon>Hexapoda</taxon>
        <taxon>Insecta</taxon>
        <taxon>Pterygota</taxon>
        <taxon>Neoptera</taxon>
        <taxon>Endopterygota</taxon>
        <taxon>Diptera</taxon>
        <taxon>Nematocera</taxon>
        <taxon>Sciaroidea</taxon>
        <taxon>Sciaridae</taxon>
        <taxon>Pseudolycoriella</taxon>
    </lineage>
</organism>
<evidence type="ECO:0000313" key="3">
    <source>
        <dbReference type="Proteomes" id="UP001151699"/>
    </source>
</evidence>
<gene>
    <name evidence="2" type="ORF">Bhyg_06113</name>
</gene>
<dbReference type="EMBL" id="WJQU01000002">
    <property type="protein sequence ID" value="KAJ6641178.1"/>
    <property type="molecule type" value="Genomic_DNA"/>
</dbReference>
<name>A0A9Q0MZY3_9DIPT</name>
<accession>A0A9Q0MZY3</accession>
<evidence type="ECO:0000313" key="2">
    <source>
        <dbReference type="EMBL" id="KAJ6641178.1"/>
    </source>
</evidence>
<protein>
    <submittedName>
        <fullName evidence="2">Uncharacterized protein</fullName>
    </submittedName>
</protein>
<reference evidence="2" key="1">
    <citation type="submission" date="2022-07" db="EMBL/GenBank/DDBJ databases">
        <authorList>
            <person name="Trinca V."/>
            <person name="Uliana J.V.C."/>
            <person name="Torres T.T."/>
            <person name="Ward R.J."/>
            <person name="Monesi N."/>
        </authorList>
    </citation>
    <scope>NUCLEOTIDE SEQUENCE</scope>
    <source>
        <strain evidence="2">HSMRA1968</strain>
        <tissue evidence="2">Whole embryos</tissue>
    </source>
</reference>
<comment type="caution">
    <text evidence="2">The sequence shown here is derived from an EMBL/GenBank/DDBJ whole genome shotgun (WGS) entry which is preliminary data.</text>
</comment>
<keyword evidence="3" id="KW-1185">Reference proteome</keyword>